<organism evidence="3">
    <name type="scientific">viral metagenome</name>
    <dbReference type="NCBI Taxonomy" id="1070528"/>
    <lineage>
        <taxon>unclassified sequences</taxon>
        <taxon>metagenomes</taxon>
        <taxon>organismal metagenomes</taxon>
    </lineage>
</organism>
<reference evidence="3" key="1">
    <citation type="journal article" date="2020" name="Nature">
        <title>Giant virus diversity and host interactions through global metagenomics.</title>
        <authorList>
            <person name="Schulz F."/>
            <person name="Roux S."/>
            <person name="Paez-Espino D."/>
            <person name="Jungbluth S."/>
            <person name="Walsh D.A."/>
            <person name="Denef V.J."/>
            <person name="McMahon K.D."/>
            <person name="Konstantinidis K.T."/>
            <person name="Eloe-Fadrosh E.A."/>
            <person name="Kyrpides N.C."/>
            <person name="Woyke T."/>
        </authorList>
    </citation>
    <scope>NUCLEOTIDE SEQUENCE</scope>
    <source>
        <strain evidence="3">GVMAG-M-3300020728-1</strain>
    </source>
</reference>
<evidence type="ECO:0000256" key="1">
    <source>
        <dbReference type="SAM" id="Coils"/>
    </source>
</evidence>
<sequence>MKYYYWIALGVLVFLIAYTVANKDMIVMEHLTSATAGPMTGLTGPAPAAPAGSTGATGPAGDDTEVAALASKLTALQKEVDDMKSQSKAQMSQATAAQAGLQAIT</sequence>
<protein>
    <submittedName>
        <fullName evidence="3">Uncharacterized protein</fullName>
    </submittedName>
</protein>
<evidence type="ECO:0000313" key="3">
    <source>
        <dbReference type="EMBL" id="QHT03263.1"/>
    </source>
</evidence>
<keyword evidence="1" id="KW-0175">Coiled coil</keyword>
<evidence type="ECO:0000256" key="2">
    <source>
        <dbReference type="SAM" id="MobiDB-lite"/>
    </source>
</evidence>
<feature type="compositionally biased region" description="Low complexity" evidence="2">
    <location>
        <begin position="39"/>
        <end position="61"/>
    </location>
</feature>
<dbReference type="EMBL" id="MN739408">
    <property type="protein sequence ID" value="QHT03263.1"/>
    <property type="molecule type" value="Genomic_DNA"/>
</dbReference>
<name>A0A6C0CG35_9ZZZZ</name>
<proteinExistence type="predicted"/>
<dbReference type="AlphaFoldDB" id="A0A6C0CG35"/>
<feature type="coiled-coil region" evidence="1">
    <location>
        <begin position="66"/>
        <end position="93"/>
    </location>
</feature>
<feature type="region of interest" description="Disordered" evidence="2">
    <location>
        <begin position="39"/>
        <end position="62"/>
    </location>
</feature>
<accession>A0A6C0CG35</accession>